<keyword evidence="4" id="KW-1185">Reference proteome</keyword>
<comment type="caution">
    <text evidence="3">The sequence shown here is derived from an EMBL/GenBank/DDBJ whole genome shotgun (WGS) entry which is preliminary data.</text>
</comment>
<protein>
    <submittedName>
        <fullName evidence="3">Nuclease</fullName>
    </submittedName>
</protein>
<dbReference type="RefSeq" id="WP_101304842.1">
    <property type="nucleotide sequence ID" value="NZ_NXGX01000012.1"/>
</dbReference>
<dbReference type="InterPro" id="IPR003115">
    <property type="entry name" value="ParB_N"/>
</dbReference>
<dbReference type="InterPro" id="IPR036086">
    <property type="entry name" value="ParB/Sulfiredoxin_sf"/>
</dbReference>
<evidence type="ECO:0000256" key="1">
    <source>
        <dbReference type="SAM" id="MobiDB-lite"/>
    </source>
</evidence>
<dbReference type="Gene3D" id="3.90.1530.10">
    <property type="entry name" value="Conserved hypothetical protein from pyrococcus furiosus pfu- 392566-001, ParB domain"/>
    <property type="match status" value="1"/>
</dbReference>
<dbReference type="EMBL" id="NXGX01000012">
    <property type="protein sequence ID" value="PKR56500.1"/>
    <property type="molecule type" value="Genomic_DNA"/>
</dbReference>
<evidence type="ECO:0000313" key="4">
    <source>
        <dbReference type="Proteomes" id="UP000233332"/>
    </source>
</evidence>
<evidence type="ECO:0000259" key="2">
    <source>
        <dbReference type="SMART" id="SM00470"/>
    </source>
</evidence>
<accession>A0A2N3L1A1</accession>
<feature type="region of interest" description="Disordered" evidence="1">
    <location>
        <begin position="1"/>
        <end position="20"/>
    </location>
</feature>
<sequence>MTATSTAASAHEHDDEPIWFPPKETLDELKKDFVSGQALSDLPPELPISQIIEHPELFQPRELDERHIHELRRAIRVEGVLDAVTVIQVGDKAILIDGHHRRASYKLANVTKPVPVQYFQGSLEEAVLEAGKANSKTKLPMITSERQNYAWRLVLLGTYSKKQVCDASGISDGQVAIMRRAEKALGEEAYNFDDWRRARDAFNKREREPLDDEQMEQWLESQANDYADRMSREFGKKLPQNTTIAARALDIYFGRRLPELVIALQEYLPEIEDDEEADF</sequence>
<dbReference type="SUPFAM" id="SSF110849">
    <property type="entry name" value="ParB/Sulfiredoxin"/>
    <property type="match status" value="1"/>
</dbReference>
<proteinExistence type="predicted"/>
<name>A0A2N3L1A1_9PROT</name>
<dbReference type="Proteomes" id="UP000233332">
    <property type="component" value="Unassembled WGS sequence"/>
</dbReference>
<evidence type="ECO:0000313" key="3">
    <source>
        <dbReference type="EMBL" id="PKR56500.1"/>
    </source>
</evidence>
<gene>
    <name evidence="3" type="ORF">COO92_20680</name>
</gene>
<dbReference type="CDD" id="cd16387">
    <property type="entry name" value="ParB_N_Srx"/>
    <property type="match status" value="1"/>
</dbReference>
<organism evidence="3 4">
    <name type="scientific">Thalassospira lohafexi</name>
    <dbReference type="NCBI Taxonomy" id="744227"/>
    <lineage>
        <taxon>Bacteria</taxon>
        <taxon>Pseudomonadati</taxon>
        <taxon>Pseudomonadota</taxon>
        <taxon>Alphaproteobacteria</taxon>
        <taxon>Rhodospirillales</taxon>
        <taxon>Thalassospiraceae</taxon>
        <taxon>Thalassospira</taxon>
    </lineage>
</organism>
<reference evidence="3 4" key="1">
    <citation type="submission" date="2017-09" db="EMBL/GenBank/DDBJ databases">
        <title>Biodiversity and function of Thalassospira species in the particle-attached aromatic-hydrocarbon-degrading consortia from the surface seawater of the China South Sea.</title>
        <authorList>
            <person name="Dong C."/>
            <person name="Lai Q."/>
            <person name="Shao Z."/>
        </authorList>
    </citation>
    <scope>NUCLEOTIDE SEQUENCE [LARGE SCALE GENOMIC DNA]</scope>
    <source>
        <strain evidence="3 4">139Z-12</strain>
    </source>
</reference>
<dbReference type="SMART" id="SM00470">
    <property type="entry name" value="ParB"/>
    <property type="match status" value="1"/>
</dbReference>
<feature type="domain" description="ParB-like N-terminal" evidence="2">
    <location>
        <begin position="44"/>
        <end position="135"/>
    </location>
</feature>
<dbReference type="AlphaFoldDB" id="A0A2N3L1A1"/>
<dbReference type="Pfam" id="PF02195">
    <property type="entry name" value="ParB_N"/>
    <property type="match status" value="1"/>
</dbReference>